<evidence type="ECO:0000313" key="1">
    <source>
        <dbReference type="EMBL" id="KAK9872685.1"/>
    </source>
</evidence>
<protein>
    <submittedName>
        <fullName evidence="1">Uncharacterized protein</fullName>
    </submittedName>
</protein>
<dbReference type="EMBL" id="JARQZJ010000012">
    <property type="protein sequence ID" value="KAK9872685.1"/>
    <property type="molecule type" value="Genomic_DNA"/>
</dbReference>
<accession>A0AAW1TVP7</accession>
<dbReference type="AlphaFoldDB" id="A0AAW1TVP7"/>
<evidence type="ECO:0000313" key="2">
    <source>
        <dbReference type="Proteomes" id="UP001431783"/>
    </source>
</evidence>
<keyword evidence="2" id="KW-1185">Reference proteome</keyword>
<proteinExistence type="predicted"/>
<reference evidence="1 2" key="1">
    <citation type="submission" date="2023-03" db="EMBL/GenBank/DDBJ databases">
        <title>Genome insight into feeding habits of ladybird beetles.</title>
        <authorList>
            <person name="Li H.-S."/>
            <person name="Huang Y.-H."/>
            <person name="Pang H."/>
        </authorList>
    </citation>
    <scope>NUCLEOTIDE SEQUENCE [LARGE SCALE GENOMIC DNA]</scope>
    <source>
        <strain evidence="1">SYSU_2023b</strain>
        <tissue evidence="1">Whole body</tissue>
    </source>
</reference>
<dbReference type="Proteomes" id="UP001431783">
    <property type="component" value="Unassembled WGS sequence"/>
</dbReference>
<gene>
    <name evidence="1" type="ORF">WA026_018819</name>
</gene>
<organism evidence="1 2">
    <name type="scientific">Henosepilachna vigintioctopunctata</name>
    <dbReference type="NCBI Taxonomy" id="420089"/>
    <lineage>
        <taxon>Eukaryota</taxon>
        <taxon>Metazoa</taxon>
        <taxon>Ecdysozoa</taxon>
        <taxon>Arthropoda</taxon>
        <taxon>Hexapoda</taxon>
        <taxon>Insecta</taxon>
        <taxon>Pterygota</taxon>
        <taxon>Neoptera</taxon>
        <taxon>Endopterygota</taxon>
        <taxon>Coleoptera</taxon>
        <taxon>Polyphaga</taxon>
        <taxon>Cucujiformia</taxon>
        <taxon>Coccinelloidea</taxon>
        <taxon>Coccinellidae</taxon>
        <taxon>Epilachninae</taxon>
        <taxon>Epilachnini</taxon>
        <taxon>Henosepilachna</taxon>
    </lineage>
</organism>
<sequence>MQLVSKNCTLAVYNCTLSINPKSILFYTYDENQVVCDRCNTADTDGNDRHLRSQILVVMSDLTGAFLSDPIPAPIPGNSD</sequence>
<comment type="caution">
    <text evidence="1">The sequence shown here is derived from an EMBL/GenBank/DDBJ whole genome shotgun (WGS) entry which is preliminary data.</text>
</comment>
<name>A0AAW1TVP7_9CUCU</name>